<evidence type="ECO:0000313" key="3">
    <source>
        <dbReference type="Proteomes" id="UP000631670"/>
    </source>
</evidence>
<keyword evidence="3" id="KW-1185">Reference proteome</keyword>
<dbReference type="PANTHER" id="PTHR37305">
    <property type="entry name" value="INTEGRAL MEMBRANE PROTEIN-RELATED"/>
    <property type="match status" value="1"/>
</dbReference>
<dbReference type="EMBL" id="JADBEG010000001">
    <property type="protein sequence ID" value="MBE1495797.1"/>
    <property type="molecule type" value="Genomic_DNA"/>
</dbReference>
<feature type="transmembrane region" description="Helical" evidence="1">
    <location>
        <begin position="163"/>
        <end position="181"/>
    </location>
</feature>
<reference evidence="2 3" key="1">
    <citation type="submission" date="2020-10" db="EMBL/GenBank/DDBJ databases">
        <title>Sequencing the genomes of 1000 actinobacteria strains.</title>
        <authorList>
            <person name="Klenk H.-P."/>
        </authorList>
    </citation>
    <scope>NUCLEOTIDE SEQUENCE [LARGE SCALE GENOMIC DNA]</scope>
    <source>
        <strain evidence="2 3">DSM 44653</strain>
    </source>
</reference>
<feature type="transmembrane region" description="Helical" evidence="1">
    <location>
        <begin position="20"/>
        <end position="42"/>
    </location>
</feature>
<feature type="transmembrane region" description="Helical" evidence="1">
    <location>
        <begin position="233"/>
        <end position="253"/>
    </location>
</feature>
<comment type="caution">
    <text evidence="2">The sequence shown here is derived from an EMBL/GenBank/DDBJ whole genome shotgun (WGS) entry which is preliminary data.</text>
</comment>
<organism evidence="2 3">
    <name type="scientific">Amycolatopsis lexingtonensis</name>
    <dbReference type="NCBI Taxonomy" id="218822"/>
    <lineage>
        <taxon>Bacteria</taxon>
        <taxon>Bacillati</taxon>
        <taxon>Actinomycetota</taxon>
        <taxon>Actinomycetes</taxon>
        <taxon>Pseudonocardiales</taxon>
        <taxon>Pseudonocardiaceae</taxon>
        <taxon>Amycolatopsis</taxon>
    </lineage>
</organism>
<keyword evidence="1" id="KW-0472">Membrane</keyword>
<evidence type="ECO:0000256" key="1">
    <source>
        <dbReference type="SAM" id="Phobius"/>
    </source>
</evidence>
<dbReference type="Proteomes" id="UP000631670">
    <property type="component" value="Unassembled WGS sequence"/>
</dbReference>
<gene>
    <name evidence="2" type="ORF">H4696_002897</name>
</gene>
<protein>
    <submittedName>
        <fullName evidence="2">ABC-2 type transport system permease protein</fullName>
    </submittedName>
</protein>
<feature type="transmembrane region" description="Helical" evidence="1">
    <location>
        <begin position="136"/>
        <end position="157"/>
    </location>
</feature>
<dbReference type="RefSeq" id="WP_086856409.1">
    <property type="nucleotide sequence ID" value="NZ_JADBEG010000001.1"/>
</dbReference>
<sequence length="260" mass="26682">MSTATAAVRTELLKARRSRLPWVTVAAFTVAAGFGGLIMFILQDVRRARALGLLGTKAALTGGTADWPAYFALLAQIIAVGGAVLFGVIVIWTFGREFSQGTAKDLLALPTPRTTLVGAKFAVTTGWSLVLTGQTYLLGLAIGAALGLSGWSAAVAATGLAKLLLTAVLTIAVATPFALAASVGRGYLAGVGALFLAVFLAQVIALLGYGPYFPWTVPALVSDIAGRQPPGPVGYGLVAVAGVAGVLGTAFWWKHADQDR</sequence>
<evidence type="ECO:0000313" key="2">
    <source>
        <dbReference type="EMBL" id="MBE1495797.1"/>
    </source>
</evidence>
<keyword evidence="1" id="KW-0812">Transmembrane</keyword>
<feature type="transmembrane region" description="Helical" evidence="1">
    <location>
        <begin position="188"/>
        <end position="213"/>
    </location>
</feature>
<feature type="transmembrane region" description="Helical" evidence="1">
    <location>
        <begin position="69"/>
        <end position="94"/>
    </location>
</feature>
<proteinExistence type="predicted"/>
<accession>A0ABR9HXZ7</accession>
<keyword evidence="1" id="KW-1133">Transmembrane helix</keyword>
<name>A0ABR9HXZ7_9PSEU</name>
<dbReference type="Pfam" id="PF12730">
    <property type="entry name" value="ABC2_membrane_4"/>
    <property type="match status" value="1"/>
</dbReference>
<dbReference type="PANTHER" id="PTHR37305:SF1">
    <property type="entry name" value="MEMBRANE PROTEIN"/>
    <property type="match status" value="1"/>
</dbReference>